<accession>D0WGV8</accession>
<evidence type="ECO:0000256" key="1">
    <source>
        <dbReference type="SAM" id="MobiDB-lite"/>
    </source>
</evidence>
<proteinExistence type="predicted"/>
<feature type="compositionally biased region" description="Polar residues" evidence="1">
    <location>
        <begin position="76"/>
        <end position="92"/>
    </location>
</feature>
<dbReference type="EMBL" id="ACUX02000006">
    <property type="protein sequence ID" value="EEZ61721.1"/>
    <property type="molecule type" value="Genomic_DNA"/>
</dbReference>
<dbReference type="AlphaFoldDB" id="D0WGV8"/>
<comment type="caution">
    <text evidence="2">The sequence shown here is derived from an EMBL/GenBank/DDBJ whole genome shotgun (WGS) entry which is preliminary data.</text>
</comment>
<evidence type="ECO:0000313" key="3">
    <source>
        <dbReference type="Proteomes" id="UP000006001"/>
    </source>
</evidence>
<gene>
    <name evidence="2" type="ORF">HMPREF0762_01062</name>
</gene>
<keyword evidence="3" id="KW-1185">Reference proteome</keyword>
<sequence length="92" mass="9933">MQVIFISGGDISAEKVYPAALFKGVRRGVWRPFRDGFQAPFVLSVDSLAGEFGGGGMFSRSWGNNGASRHQRGESENQPASRQTVLENAKTG</sequence>
<reference evidence="2" key="1">
    <citation type="submission" date="2009-10" db="EMBL/GenBank/DDBJ databases">
        <authorList>
            <person name="Weinstock G."/>
            <person name="Sodergren E."/>
            <person name="Clifton S."/>
            <person name="Fulton L."/>
            <person name="Fulton B."/>
            <person name="Courtney L."/>
            <person name="Fronick C."/>
            <person name="Harrison M."/>
            <person name="Strong C."/>
            <person name="Farmer C."/>
            <person name="Delahaunty K."/>
            <person name="Markovic C."/>
            <person name="Hall O."/>
            <person name="Minx P."/>
            <person name="Tomlinson C."/>
            <person name="Mitreva M."/>
            <person name="Nelson J."/>
            <person name="Hou S."/>
            <person name="Wollam A."/>
            <person name="Pepin K.H."/>
            <person name="Johnson M."/>
            <person name="Bhonagiri V."/>
            <person name="Nash W.E."/>
            <person name="Warren W."/>
            <person name="Chinwalla A."/>
            <person name="Mardis E.R."/>
            <person name="Wilson R.K."/>
        </authorList>
    </citation>
    <scope>NUCLEOTIDE SEQUENCE [LARGE SCALE GENOMIC DNA]</scope>
    <source>
        <strain evidence="2">ATCC 700122</strain>
    </source>
</reference>
<dbReference type="Proteomes" id="UP000006001">
    <property type="component" value="Unassembled WGS sequence"/>
</dbReference>
<dbReference type="HOGENOM" id="CLU_2411611_0_0_11"/>
<organism evidence="2 3">
    <name type="scientific">Slackia exigua (strain ATCC 700122 / DSM 15923 / CIP 105133 / JCM 11022 / KCTC 5966 / S-7)</name>
    <dbReference type="NCBI Taxonomy" id="649764"/>
    <lineage>
        <taxon>Bacteria</taxon>
        <taxon>Bacillati</taxon>
        <taxon>Actinomycetota</taxon>
        <taxon>Coriobacteriia</taxon>
        <taxon>Eggerthellales</taxon>
        <taxon>Eggerthellaceae</taxon>
        <taxon>Slackia</taxon>
    </lineage>
</organism>
<feature type="region of interest" description="Disordered" evidence="1">
    <location>
        <begin position="60"/>
        <end position="92"/>
    </location>
</feature>
<evidence type="ECO:0000313" key="2">
    <source>
        <dbReference type="EMBL" id="EEZ61721.1"/>
    </source>
</evidence>
<name>D0WGV8_SLAES</name>
<protein>
    <submittedName>
        <fullName evidence="2">Uncharacterized protein</fullName>
    </submittedName>
</protein>